<reference evidence="2" key="1">
    <citation type="submission" date="2021-02" db="EMBL/GenBank/DDBJ databases">
        <authorList>
            <person name="Nowell W R."/>
        </authorList>
    </citation>
    <scope>NUCLEOTIDE SEQUENCE</scope>
</reference>
<proteinExistence type="predicted"/>
<evidence type="ECO:0000313" key="2">
    <source>
        <dbReference type="EMBL" id="CAF1362372.1"/>
    </source>
</evidence>
<name>A0A8S2F6C1_9BILA</name>
<feature type="compositionally biased region" description="Polar residues" evidence="1">
    <location>
        <begin position="34"/>
        <end position="49"/>
    </location>
</feature>
<evidence type="ECO:0000313" key="3">
    <source>
        <dbReference type="EMBL" id="CAF4172166.1"/>
    </source>
</evidence>
<dbReference type="EMBL" id="CAJOBA010045062">
    <property type="protein sequence ID" value="CAF4172166.1"/>
    <property type="molecule type" value="Genomic_DNA"/>
</dbReference>
<feature type="region of interest" description="Disordered" evidence="1">
    <location>
        <begin position="34"/>
        <end position="56"/>
    </location>
</feature>
<accession>A0A8S2F6C1</accession>
<sequence>GETGICKWIEYDISGTWKPFGGDLTRSAENVTVSGTTTGPLVESTSAQDNELIELD</sequence>
<protein>
    <submittedName>
        <fullName evidence="2">Uncharacterized protein</fullName>
    </submittedName>
</protein>
<dbReference type="Proteomes" id="UP000677228">
    <property type="component" value="Unassembled WGS sequence"/>
</dbReference>
<evidence type="ECO:0000256" key="1">
    <source>
        <dbReference type="SAM" id="MobiDB-lite"/>
    </source>
</evidence>
<dbReference type="Proteomes" id="UP000682733">
    <property type="component" value="Unassembled WGS sequence"/>
</dbReference>
<organism evidence="2 4">
    <name type="scientific">Didymodactylos carnosus</name>
    <dbReference type="NCBI Taxonomy" id="1234261"/>
    <lineage>
        <taxon>Eukaryota</taxon>
        <taxon>Metazoa</taxon>
        <taxon>Spiralia</taxon>
        <taxon>Gnathifera</taxon>
        <taxon>Rotifera</taxon>
        <taxon>Eurotatoria</taxon>
        <taxon>Bdelloidea</taxon>
        <taxon>Philodinida</taxon>
        <taxon>Philodinidae</taxon>
        <taxon>Didymodactylos</taxon>
    </lineage>
</organism>
<dbReference type="AlphaFoldDB" id="A0A8S2F6C1"/>
<gene>
    <name evidence="2" type="ORF">OVA965_LOCUS31300</name>
    <name evidence="3" type="ORF">TMI583_LOCUS32124</name>
</gene>
<dbReference type="EMBL" id="CAJNOK010023413">
    <property type="protein sequence ID" value="CAF1362372.1"/>
    <property type="molecule type" value="Genomic_DNA"/>
</dbReference>
<feature type="non-terminal residue" evidence="2">
    <location>
        <position position="56"/>
    </location>
</feature>
<comment type="caution">
    <text evidence="2">The sequence shown here is derived from an EMBL/GenBank/DDBJ whole genome shotgun (WGS) entry which is preliminary data.</text>
</comment>
<evidence type="ECO:0000313" key="4">
    <source>
        <dbReference type="Proteomes" id="UP000677228"/>
    </source>
</evidence>